<evidence type="ECO:0000313" key="2">
    <source>
        <dbReference type="EMBL" id="QXN75602.1"/>
    </source>
</evidence>
<evidence type="ECO:0000256" key="1">
    <source>
        <dbReference type="SAM" id="MobiDB-lite"/>
    </source>
</evidence>
<reference evidence="2" key="1">
    <citation type="submission" date="2021-02" db="EMBL/GenBank/DDBJ databases">
        <title>Agricultural practices are the primary influencer of seasonal variation in a dryland aerobiome.</title>
        <authorList>
            <person name="Finn D.R."/>
            <person name="Maldonado J."/>
            <person name="Schmidlin K."/>
            <person name="Kraberger S."/>
            <person name="Fontenele R.S."/>
            <person name="Herckes P."/>
            <person name="Fraser M."/>
            <person name="Garcia-Pichel F."/>
            <person name="Varsani A."/>
        </authorList>
    </citation>
    <scope>NUCLEOTIDE SEQUENCE</scope>
    <source>
        <strain evidence="2">D6_500</strain>
    </source>
</reference>
<feature type="region of interest" description="Disordered" evidence="1">
    <location>
        <begin position="1"/>
        <end position="40"/>
    </location>
</feature>
<proteinExistence type="predicted"/>
<sequence>MPRYRTTRGKKRSYTRQVRSSRRSSGRTRTSKWRKTPKRTLTKKKILNMTSRKKRDTMLIATNTTAGTPSGSNTYTASPARLNPSQVYMFPWIPTFRGMDTSPQVGATAATVKDSATRTATVCYMRGLKETNYFVQNDGSAWQWRRVCFTLKGPEIYGQTTAGNTVALLTSTGYKRVVNDVLIGGAPMSTALLNLIFKGQANSDWNNVFNAPLDTERISVKYDRFRYLTTGNQNGRGRTLQHWMPMNKNIHYDDEENGGVVVGQGSSARIKAGMGDYYVIDFFNCPAPQQGTASYLEWSPSASLYWHEK</sequence>
<dbReference type="EMBL" id="MW678944">
    <property type="protein sequence ID" value="QXN75602.1"/>
    <property type="molecule type" value="Genomic_DNA"/>
</dbReference>
<protein>
    <submittedName>
        <fullName evidence="2">Capsid protein</fullName>
    </submittedName>
</protein>
<name>A0A8F5MJS9_9VIRU</name>
<organism evidence="2">
    <name type="scientific">Genomoviridae sp</name>
    <dbReference type="NCBI Taxonomy" id="2202565"/>
    <lineage>
        <taxon>Viruses</taxon>
        <taxon>Monodnaviria</taxon>
        <taxon>Shotokuvirae</taxon>
        <taxon>Cressdnaviricota</taxon>
        <taxon>Repensiviricetes</taxon>
        <taxon>Geplafuvirales</taxon>
        <taxon>Genomoviridae</taxon>
    </lineage>
</organism>
<accession>A0A8F5MJS9</accession>